<gene>
    <name evidence="1" type="ORF">PSE10A_42980</name>
</gene>
<name>A0A9P3AGZ9_PSEA0</name>
<accession>A0A9P3AGZ9</accession>
<reference evidence="1" key="1">
    <citation type="submission" date="2020-09" db="EMBL/GenBank/DDBJ databases">
        <title>Pseudomonas syringae pv. eriobotryae genome sequence causing loquat canker disease.</title>
        <authorList>
            <person name="Fukuda S."/>
            <person name="Tashiro H."/>
            <person name="Nagano Y."/>
        </authorList>
    </citation>
    <scope>NUCLEOTIDE SEQUENCE</scope>
    <source>
        <strain evidence="1">AM001</strain>
    </source>
</reference>
<proteinExistence type="predicted"/>
<evidence type="ECO:0000313" key="1">
    <source>
        <dbReference type="EMBL" id="GFZ61787.1"/>
    </source>
</evidence>
<organism evidence="1 2">
    <name type="scientific">Pseudomonas amygdali pv. eriobotryae</name>
    <dbReference type="NCBI Taxonomy" id="129137"/>
    <lineage>
        <taxon>Bacteria</taxon>
        <taxon>Pseudomonadati</taxon>
        <taxon>Pseudomonadota</taxon>
        <taxon>Gammaproteobacteria</taxon>
        <taxon>Pseudomonadales</taxon>
        <taxon>Pseudomonadaceae</taxon>
        <taxon>Pseudomonas</taxon>
        <taxon>Pseudomonas amygdali</taxon>
    </lineage>
</organism>
<comment type="caution">
    <text evidence="1">The sequence shown here is derived from an EMBL/GenBank/DDBJ whole genome shotgun (WGS) entry which is preliminary data.</text>
</comment>
<evidence type="ECO:0000313" key="2">
    <source>
        <dbReference type="Proteomes" id="UP000630864"/>
    </source>
</evidence>
<dbReference type="EMBL" id="BMZW01000030">
    <property type="protein sequence ID" value="GFZ61787.1"/>
    <property type="molecule type" value="Genomic_DNA"/>
</dbReference>
<sequence>MLTAGARSKLIGSEGSTLSAGEDSTLVFRLWDGKRYRQLVARTGENGVEADIPYYVNDDDDIVNKTDEDDT</sequence>
<dbReference type="AlphaFoldDB" id="A0A9P3AGZ9"/>
<dbReference type="Proteomes" id="UP000630864">
    <property type="component" value="Unassembled WGS sequence"/>
</dbReference>
<protein>
    <submittedName>
        <fullName evidence="1">Uncharacterized protein</fullName>
    </submittedName>
</protein>